<dbReference type="InterPro" id="IPR001597">
    <property type="entry name" value="ArAA_b-elim_lyase/Thr_aldolase"/>
</dbReference>
<dbReference type="InterPro" id="IPR023603">
    <property type="entry name" value="Low_specificity_L-TA-like"/>
</dbReference>
<gene>
    <name evidence="7" type="primary">ltaA</name>
    <name evidence="7" type="ORF">Pla110_14420</name>
</gene>
<dbReference type="InterPro" id="IPR015422">
    <property type="entry name" value="PyrdxlP-dep_Trfase_small"/>
</dbReference>
<reference evidence="7 8" key="1">
    <citation type="submission" date="2019-02" db="EMBL/GenBank/DDBJ databases">
        <title>Deep-cultivation of Planctomycetes and their phenomic and genomic characterization uncovers novel biology.</title>
        <authorList>
            <person name="Wiegand S."/>
            <person name="Jogler M."/>
            <person name="Boedeker C."/>
            <person name="Pinto D."/>
            <person name="Vollmers J."/>
            <person name="Rivas-Marin E."/>
            <person name="Kohn T."/>
            <person name="Peeters S.H."/>
            <person name="Heuer A."/>
            <person name="Rast P."/>
            <person name="Oberbeckmann S."/>
            <person name="Bunk B."/>
            <person name="Jeske O."/>
            <person name="Meyerdierks A."/>
            <person name="Storesund J.E."/>
            <person name="Kallscheuer N."/>
            <person name="Luecker S."/>
            <person name="Lage O.M."/>
            <person name="Pohl T."/>
            <person name="Merkel B.J."/>
            <person name="Hornburger P."/>
            <person name="Mueller R.-W."/>
            <person name="Bruemmer F."/>
            <person name="Labrenz M."/>
            <person name="Spormann A.M."/>
            <person name="Op den Camp H."/>
            <person name="Overmann J."/>
            <person name="Amann R."/>
            <person name="Jetten M.S.M."/>
            <person name="Mascher T."/>
            <person name="Medema M.H."/>
            <person name="Devos D.P."/>
            <person name="Kaster A.-K."/>
            <person name="Ovreas L."/>
            <person name="Rohde M."/>
            <person name="Galperin M.Y."/>
            <person name="Jogler C."/>
        </authorList>
    </citation>
    <scope>NUCLEOTIDE SEQUENCE [LARGE SCALE GENOMIC DNA]</scope>
    <source>
        <strain evidence="7 8">Pla110</strain>
    </source>
</reference>
<dbReference type="InterPro" id="IPR015424">
    <property type="entry name" value="PyrdxlP-dep_Trfase"/>
</dbReference>
<keyword evidence="4 7" id="KW-0456">Lyase</keyword>
<dbReference type="KEGG" id="plon:Pla110_14420"/>
<dbReference type="PANTHER" id="PTHR48097">
    <property type="entry name" value="L-THREONINE ALDOLASE-RELATED"/>
    <property type="match status" value="1"/>
</dbReference>
<dbReference type="PIRSF" id="PIRSF017617">
    <property type="entry name" value="Thr_aldolase"/>
    <property type="match status" value="1"/>
</dbReference>
<feature type="domain" description="Aromatic amino acid beta-eliminating lyase/threonine aldolase" evidence="6">
    <location>
        <begin position="7"/>
        <end position="290"/>
    </location>
</feature>
<dbReference type="EC" id="4.1.2.49" evidence="7"/>
<name>A0A518CKH4_9PLAN</name>
<dbReference type="FunFam" id="3.40.640.10:FF:000030">
    <property type="entry name" value="Low-specificity L-threonine aldolase"/>
    <property type="match status" value="1"/>
</dbReference>
<dbReference type="PANTHER" id="PTHR48097:SF9">
    <property type="entry name" value="L-THREONINE ALDOLASE"/>
    <property type="match status" value="1"/>
</dbReference>
<dbReference type="GO" id="GO:0006545">
    <property type="term" value="P:glycine biosynthetic process"/>
    <property type="evidence" value="ECO:0007669"/>
    <property type="project" value="TreeGrafter"/>
</dbReference>
<keyword evidence="8" id="KW-1185">Reference proteome</keyword>
<dbReference type="GO" id="GO:0005829">
    <property type="term" value="C:cytosol"/>
    <property type="evidence" value="ECO:0007669"/>
    <property type="project" value="TreeGrafter"/>
</dbReference>
<evidence type="ECO:0000256" key="2">
    <source>
        <dbReference type="ARBA" id="ARBA00006966"/>
    </source>
</evidence>
<dbReference type="NCBIfam" id="NF041359">
    <property type="entry name" value="GntG_guanitoxin"/>
    <property type="match status" value="1"/>
</dbReference>
<keyword evidence="3" id="KW-0663">Pyridoxal phosphate</keyword>
<evidence type="ECO:0000256" key="5">
    <source>
        <dbReference type="PIRSR" id="PIRSR017617-1"/>
    </source>
</evidence>
<dbReference type="EMBL" id="CP036281">
    <property type="protein sequence ID" value="QDU79728.1"/>
    <property type="molecule type" value="Genomic_DNA"/>
</dbReference>
<dbReference type="Gene3D" id="3.40.640.10">
    <property type="entry name" value="Type I PLP-dependent aspartate aminotransferase-like (Major domain)"/>
    <property type="match status" value="1"/>
</dbReference>
<evidence type="ECO:0000313" key="7">
    <source>
        <dbReference type="EMBL" id="QDU79728.1"/>
    </source>
</evidence>
<sequence>MASYAVDLRSDTKSLPTSAMKQAMIEAELGDDMTGEDPTVNKLEAHVAQMFGKEAAVIACSGTQSNQMGVWAHTQRGDEIILEEKAHIGSWEAGAPAILSGVSTRFIAGDQGRIDVEDLAGMLRADDQHLTPSRLLCIENTTNAGGGISYSQEHLNRLGQWAHEQGLKVHMDGARFFNAVVSQGYSPADACQHIDTISLCFSKGLGCPIGSILVGSQSDIQKARRARKIFGGALRQAGMFAAAAQYALDHQIDRLQEDHDHARIFAEEVATVPGITVDVDQVETNLVFFDIDPKLGYASQLGARLSELGIGVGAMGSHRLRACFYIGISADDAREAARQVAVAMKEDLTNLPVAANGPYSRG</sequence>
<evidence type="ECO:0000256" key="3">
    <source>
        <dbReference type="ARBA" id="ARBA00022898"/>
    </source>
</evidence>
<evidence type="ECO:0000256" key="4">
    <source>
        <dbReference type="ARBA" id="ARBA00023239"/>
    </source>
</evidence>
<dbReference type="SUPFAM" id="SSF53383">
    <property type="entry name" value="PLP-dependent transferases"/>
    <property type="match status" value="1"/>
</dbReference>
<proteinExistence type="inferred from homology"/>
<organism evidence="7 8">
    <name type="scientific">Polystyrenella longa</name>
    <dbReference type="NCBI Taxonomy" id="2528007"/>
    <lineage>
        <taxon>Bacteria</taxon>
        <taxon>Pseudomonadati</taxon>
        <taxon>Planctomycetota</taxon>
        <taxon>Planctomycetia</taxon>
        <taxon>Planctomycetales</taxon>
        <taxon>Planctomycetaceae</taxon>
        <taxon>Polystyrenella</taxon>
    </lineage>
</organism>
<dbReference type="GO" id="GO:0006567">
    <property type="term" value="P:L-threonine catabolic process"/>
    <property type="evidence" value="ECO:0007669"/>
    <property type="project" value="TreeGrafter"/>
</dbReference>
<dbReference type="AlphaFoldDB" id="A0A518CKH4"/>
<evidence type="ECO:0000259" key="6">
    <source>
        <dbReference type="Pfam" id="PF01212"/>
    </source>
</evidence>
<dbReference type="Pfam" id="PF01212">
    <property type="entry name" value="Beta_elim_lyase"/>
    <property type="match status" value="1"/>
</dbReference>
<comment type="similarity">
    <text evidence="2">Belongs to the threonine aldolase family.</text>
</comment>
<protein>
    <submittedName>
        <fullName evidence="7">L-allo-threonine aldolase</fullName>
        <ecNumber evidence="7">4.1.2.49</ecNumber>
    </submittedName>
</protein>
<dbReference type="RefSeq" id="WP_231742938.1">
    <property type="nucleotide sequence ID" value="NZ_CP036281.1"/>
</dbReference>
<dbReference type="InterPro" id="IPR015421">
    <property type="entry name" value="PyrdxlP-dep_Trfase_major"/>
</dbReference>
<feature type="modified residue" description="N6-(pyridoxal phosphate)lysine" evidence="5">
    <location>
        <position position="203"/>
    </location>
</feature>
<accession>A0A518CKH4</accession>
<evidence type="ECO:0000256" key="1">
    <source>
        <dbReference type="ARBA" id="ARBA00001933"/>
    </source>
</evidence>
<dbReference type="Proteomes" id="UP000317178">
    <property type="component" value="Chromosome"/>
</dbReference>
<evidence type="ECO:0000313" key="8">
    <source>
        <dbReference type="Proteomes" id="UP000317178"/>
    </source>
</evidence>
<dbReference type="Gene3D" id="3.90.1150.10">
    <property type="entry name" value="Aspartate Aminotransferase, domain 1"/>
    <property type="match status" value="1"/>
</dbReference>
<comment type="cofactor">
    <cofactor evidence="1">
        <name>pyridoxal 5'-phosphate</name>
        <dbReference type="ChEBI" id="CHEBI:597326"/>
    </cofactor>
</comment>
<dbReference type="GO" id="GO:0008732">
    <property type="term" value="F:L-allo-threonine aldolase activity"/>
    <property type="evidence" value="ECO:0007669"/>
    <property type="project" value="UniProtKB-EC"/>
</dbReference>